<feature type="chain" id="PRO_5040330337" evidence="3">
    <location>
        <begin position="21"/>
        <end position="647"/>
    </location>
</feature>
<protein>
    <submittedName>
        <fullName evidence="4">Uncharacterized protein</fullName>
    </submittedName>
</protein>
<evidence type="ECO:0000256" key="3">
    <source>
        <dbReference type="SAM" id="SignalP"/>
    </source>
</evidence>
<evidence type="ECO:0000313" key="5">
    <source>
        <dbReference type="Proteomes" id="UP000785200"/>
    </source>
</evidence>
<accession>A0A9P6VM64</accession>
<name>A0A9P6VM64_9HELO</name>
<feature type="region of interest" description="Disordered" evidence="1">
    <location>
        <begin position="348"/>
        <end position="370"/>
    </location>
</feature>
<reference evidence="4" key="1">
    <citation type="submission" date="2019-07" db="EMBL/GenBank/DDBJ databases">
        <title>Hyphodiscus hymeniophilus genome sequencing and assembly.</title>
        <authorList>
            <person name="Kramer G."/>
            <person name="Nodwell J."/>
        </authorList>
    </citation>
    <scope>NUCLEOTIDE SEQUENCE</scope>
    <source>
        <strain evidence="4">ATCC 34498</strain>
    </source>
</reference>
<dbReference type="OrthoDB" id="4733706at2759"/>
<dbReference type="EMBL" id="VNKQ01000006">
    <property type="protein sequence ID" value="KAG0650567.1"/>
    <property type="molecule type" value="Genomic_DNA"/>
</dbReference>
<keyword evidence="2" id="KW-0472">Membrane</keyword>
<comment type="caution">
    <text evidence="4">The sequence shown here is derived from an EMBL/GenBank/DDBJ whole genome shotgun (WGS) entry which is preliminary data.</text>
</comment>
<keyword evidence="2" id="KW-0812">Transmembrane</keyword>
<evidence type="ECO:0000313" key="4">
    <source>
        <dbReference type="EMBL" id="KAG0650567.1"/>
    </source>
</evidence>
<keyword evidence="2" id="KW-1133">Transmembrane helix</keyword>
<sequence length="647" mass="66540">MVSPVLKYGLFGALAAQAMAGPVAVRSSDVEILSSLHERTPSITLGSYSLSTTNENDVLFNLGYGTTSANVGDAVHLEVECVDCRTWGTATVTTSGVSKDESIIGDIISFFENPVDTIISAFDLDLKIEFEDCGGHFEFDIIAADTVSYSFPIYESETPVGVACSEEVTVGLILAIDLVFSLTAEIDLEAGFEFTFPEGAYITVDPLGGDIVDQGFTGGQIGHLPITCTSGSATFKAALRVRIQAGTTVEVFGTGFEFELGVYADLIEYDATIGTSEACELYITESVDVNIGAFARAVLEIDYKTFGASPAVVTTLLYDSLPSLCLTRPADSGLPSFPTATATPIPSPIAESSNTYPSGSYPTASAATSTGHGSSFYTISTAPSGSVSYTLSGSGSAASSTATPYAYGNGTVTSAPVMTTSTVYTTDFITITSCAATVLHCPAESTTEIIITSTAILYTTVCPVGQSQPTSKPALSSSSLSSIESHPVNTASIIVSPVPLTPCPTPIVSTIYTPTFVNPTYTMPTATSFTVPNPKWNATSSTNGLAAPTAYSGNAATTSTIFVVPTPVSGGKEEAVSAITLAPIYSPSSGSGKYGPSGNSTVLAVATGSVKLQPSAPATFTGDAVQLLGGSIFGTFVALGSSIFVML</sequence>
<evidence type="ECO:0000256" key="2">
    <source>
        <dbReference type="SAM" id="Phobius"/>
    </source>
</evidence>
<dbReference type="AlphaFoldDB" id="A0A9P6VM64"/>
<proteinExistence type="predicted"/>
<keyword evidence="5" id="KW-1185">Reference proteome</keyword>
<feature type="compositionally biased region" description="Polar residues" evidence="1">
    <location>
        <begin position="351"/>
        <end position="362"/>
    </location>
</feature>
<feature type="signal peptide" evidence="3">
    <location>
        <begin position="1"/>
        <end position="20"/>
    </location>
</feature>
<organism evidence="4 5">
    <name type="scientific">Hyphodiscus hymeniophilus</name>
    <dbReference type="NCBI Taxonomy" id="353542"/>
    <lineage>
        <taxon>Eukaryota</taxon>
        <taxon>Fungi</taxon>
        <taxon>Dikarya</taxon>
        <taxon>Ascomycota</taxon>
        <taxon>Pezizomycotina</taxon>
        <taxon>Leotiomycetes</taxon>
        <taxon>Helotiales</taxon>
        <taxon>Hyphodiscaceae</taxon>
        <taxon>Hyphodiscus</taxon>
    </lineage>
</organism>
<evidence type="ECO:0000256" key="1">
    <source>
        <dbReference type="SAM" id="MobiDB-lite"/>
    </source>
</evidence>
<feature type="transmembrane region" description="Helical" evidence="2">
    <location>
        <begin position="624"/>
        <end position="646"/>
    </location>
</feature>
<keyword evidence="3" id="KW-0732">Signal</keyword>
<dbReference type="Proteomes" id="UP000785200">
    <property type="component" value="Unassembled WGS sequence"/>
</dbReference>
<gene>
    <name evidence="4" type="ORF">D0Z07_3191</name>
</gene>